<reference evidence="1" key="1">
    <citation type="submission" date="2022-12" db="EMBL/GenBank/DDBJ databases">
        <authorList>
            <person name="Krivoruchko A.V."/>
            <person name="Elkin A."/>
        </authorList>
    </citation>
    <scope>NUCLEOTIDE SEQUENCE</scope>
    <source>
        <strain evidence="1">IEGM 1388</strain>
    </source>
</reference>
<dbReference type="Pfam" id="PF11662">
    <property type="entry name" value="DUF3263"/>
    <property type="match status" value="1"/>
</dbReference>
<dbReference type="InterPro" id="IPR021678">
    <property type="entry name" value="DUF3263"/>
</dbReference>
<dbReference type="EMBL" id="JAPWIE010000004">
    <property type="protein sequence ID" value="MCZ4551010.1"/>
    <property type="molecule type" value="Genomic_DNA"/>
</dbReference>
<evidence type="ECO:0000313" key="1">
    <source>
        <dbReference type="EMBL" id="MCZ4551010.1"/>
    </source>
</evidence>
<accession>A0ABT4MVG9</accession>
<gene>
    <name evidence="1" type="ORF">O4213_13540</name>
</gene>
<organism evidence="1 2">
    <name type="scientific">Gordonia rubripertincta</name>
    <name type="common">Rhodococcus corallinus</name>
    <dbReference type="NCBI Taxonomy" id="36822"/>
    <lineage>
        <taxon>Bacteria</taxon>
        <taxon>Bacillati</taxon>
        <taxon>Actinomycetota</taxon>
        <taxon>Actinomycetes</taxon>
        <taxon>Mycobacteriales</taxon>
        <taxon>Gordoniaceae</taxon>
        <taxon>Gordonia</taxon>
    </lineage>
</organism>
<protein>
    <submittedName>
        <fullName evidence="1">DUF3263 domain-containing protein</fullName>
    </submittedName>
</protein>
<keyword evidence="2" id="KW-1185">Reference proteome</keyword>
<evidence type="ECO:0000313" key="2">
    <source>
        <dbReference type="Proteomes" id="UP001067235"/>
    </source>
</evidence>
<sequence length="102" mass="11078">MPGLHPSSPVGEHSEETLTAEAVRMLDFARRWAPFGGGDAEDIFTSFGISSQRFFLRVQQLVAEHPSAVPNPAARSRLAAVCADRLRHPDPTGRPAPQAFIT</sequence>
<name>A0ABT4MVG9_GORRU</name>
<dbReference type="Proteomes" id="UP001067235">
    <property type="component" value="Unassembled WGS sequence"/>
</dbReference>
<dbReference type="RefSeq" id="WP_301571715.1">
    <property type="nucleotide sequence ID" value="NZ_JAPWIE010000004.1"/>
</dbReference>
<comment type="caution">
    <text evidence="1">The sequence shown here is derived from an EMBL/GenBank/DDBJ whole genome shotgun (WGS) entry which is preliminary data.</text>
</comment>
<proteinExistence type="predicted"/>